<dbReference type="InterPro" id="IPR023797">
    <property type="entry name" value="RNA3'_phos_cyclase_dom"/>
</dbReference>
<dbReference type="AlphaFoldDB" id="A0A1I2ACM1"/>
<evidence type="ECO:0000259" key="8">
    <source>
        <dbReference type="Pfam" id="PF05189"/>
    </source>
</evidence>
<evidence type="ECO:0000313" key="9">
    <source>
        <dbReference type="EMBL" id="SFE41711.1"/>
    </source>
</evidence>
<protein>
    <recommendedName>
        <fullName evidence="5 6">RNA 3'-terminal phosphate cyclase</fullName>
        <shortName evidence="5">RNA cyclase</shortName>
        <shortName evidence="5">RNA-3'-phosphate cyclase</shortName>
        <ecNumber evidence="5 6">6.5.1.4</ecNumber>
    </recommendedName>
</protein>
<keyword evidence="5" id="KW-0067">ATP-binding</keyword>
<feature type="domain" description="RNA 3'-terminal phosphate cyclase insert" evidence="8">
    <location>
        <begin position="187"/>
        <end position="277"/>
    </location>
</feature>
<dbReference type="Gene3D" id="3.30.360.20">
    <property type="entry name" value="RNA 3'-terminal phosphate cyclase, insert domain"/>
    <property type="match status" value="1"/>
</dbReference>
<dbReference type="InterPro" id="IPR037136">
    <property type="entry name" value="RNA3'_phos_cyclase_dom_sf"/>
</dbReference>
<dbReference type="Pfam" id="PF01137">
    <property type="entry name" value="RTC"/>
    <property type="match status" value="1"/>
</dbReference>
<dbReference type="InterPro" id="IPR000228">
    <property type="entry name" value="RNA3'_term_phos_cyc"/>
</dbReference>
<comment type="function">
    <text evidence="5">Catalyzes the conversion of 3'-phosphate to a 2',3'-cyclic phosphodiester at the end of RNA. The mechanism of action of the enzyme occurs in 3 steps: (A) adenylation of the enzyme by ATP; (B) transfer of adenylate to an RNA-N3'P to produce RNA-N3'PP5'A; (C) and attack of the adjacent 2'-hydroxyl on the 3'-phosphorus in the diester linkage to produce the cyclic end product. The biological role of this enzyme is unknown but it is likely to function in some aspects of cellular RNA processing.</text>
</comment>
<dbReference type="PANTHER" id="PTHR11096">
    <property type="entry name" value="RNA 3' TERMINAL PHOSPHATE CYCLASE"/>
    <property type="match status" value="1"/>
</dbReference>
<keyword evidence="10" id="KW-1185">Reference proteome</keyword>
<accession>A0A1I2ACM1</accession>
<dbReference type="Gene3D" id="3.65.10.20">
    <property type="entry name" value="RNA 3'-terminal phosphate cyclase domain"/>
    <property type="match status" value="1"/>
</dbReference>
<comment type="similarity">
    <text evidence="1 5">Belongs to the RNA 3'-terminal cyclase family. Type 1 subfamily.</text>
</comment>
<dbReference type="GO" id="GO:0003963">
    <property type="term" value="F:RNA-3'-phosphate cyclase activity"/>
    <property type="evidence" value="ECO:0007669"/>
    <property type="project" value="UniProtKB-UniRule"/>
</dbReference>
<dbReference type="OrthoDB" id="9789235at2"/>
<reference evidence="10" key="1">
    <citation type="submission" date="2016-10" db="EMBL/GenBank/DDBJ databases">
        <authorList>
            <person name="Varghese N."/>
            <person name="Submissions S."/>
        </authorList>
    </citation>
    <scope>NUCLEOTIDE SEQUENCE [LARGE SCALE GENOMIC DNA]</scope>
    <source>
        <strain evidence="10">ATCC 25963</strain>
    </source>
</reference>
<feature type="domain" description="RNA 3'-terminal phosphate cyclase" evidence="7">
    <location>
        <begin position="15"/>
        <end position="330"/>
    </location>
</feature>
<feature type="binding site" evidence="5">
    <location>
        <position position="106"/>
    </location>
    <ligand>
        <name>ATP</name>
        <dbReference type="ChEBI" id="CHEBI:30616"/>
    </ligand>
</feature>
<dbReference type="SUPFAM" id="SSF52913">
    <property type="entry name" value="RNA 3'-terminal phosphate cyclase, RPTC, insert domain"/>
    <property type="match status" value="1"/>
</dbReference>
<keyword evidence="3 5" id="KW-0547">Nucleotide-binding</keyword>
<sequence length="345" mass="36943">MQAPKDAIVIDGSEGEGGGQILRTSLALSLITGRPFHLVKLRARRHKPGLLRQHLTAVRAATSVGAAKVQGDALGSQELVFQPGPVKHGDYSFSVGSAGSVTLVLQTVIWPLLHAPGTSNLSFEGGTHNPMAPPFEFIAEVFLPLLRRMGAQVQANLDRVGFYPAGGGRFTAKVTGGEPLQPLHWHDRGQVVRRQARAIYANLPKSIADRELRAVQNLLGWERSELRAIEVESAGPGNALLLSVEFEHGSELFSAFGEKRISAEQVAARVVKELGEHLGSEAPVGPHLADQLLIPLALAGGGSFRSHALTQHTLTNMEIVGRFLPVKFEVTDAPAGTRRVAVAPR</sequence>
<dbReference type="EMBL" id="FOMX01000013">
    <property type="protein sequence ID" value="SFE41711.1"/>
    <property type="molecule type" value="Genomic_DNA"/>
</dbReference>
<evidence type="ECO:0000256" key="2">
    <source>
        <dbReference type="ARBA" id="ARBA00022598"/>
    </source>
</evidence>
<evidence type="ECO:0000259" key="7">
    <source>
        <dbReference type="Pfam" id="PF01137"/>
    </source>
</evidence>
<dbReference type="InterPro" id="IPR036553">
    <property type="entry name" value="RPTC_insert"/>
</dbReference>
<dbReference type="RefSeq" id="WP_096327961.1">
    <property type="nucleotide sequence ID" value="NZ_FOMX01000013.1"/>
</dbReference>
<comment type="catalytic activity">
    <reaction evidence="4 5">
        <text>a 3'-end 3'-phospho-ribonucleotide-RNA + ATP = a 3'-end 2',3'-cyclophospho-ribonucleotide-RNA + AMP + diphosphate</text>
        <dbReference type="Rhea" id="RHEA:23976"/>
        <dbReference type="Rhea" id="RHEA-COMP:10463"/>
        <dbReference type="Rhea" id="RHEA-COMP:10464"/>
        <dbReference type="ChEBI" id="CHEBI:30616"/>
        <dbReference type="ChEBI" id="CHEBI:33019"/>
        <dbReference type="ChEBI" id="CHEBI:83062"/>
        <dbReference type="ChEBI" id="CHEBI:83064"/>
        <dbReference type="ChEBI" id="CHEBI:456215"/>
        <dbReference type="EC" id="6.5.1.4"/>
    </reaction>
</comment>
<evidence type="ECO:0000256" key="6">
    <source>
        <dbReference type="NCBIfam" id="TIGR03399"/>
    </source>
</evidence>
<dbReference type="PANTHER" id="PTHR11096:SF0">
    <property type="entry name" value="RNA 3'-TERMINAL PHOSPHATE CYCLASE"/>
    <property type="match status" value="1"/>
</dbReference>
<dbReference type="SUPFAM" id="SSF55205">
    <property type="entry name" value="EPT/RTPC-like"/>
    <property type="match status" value="2"/>
</dbReference>
<dbReference type="GO" id="GO:0006396">
    <property type="term" value="P:RNA processing"/>
    <property type="evidence" value="ECO:0007669"/>
    <property type="project" value="UniProtKB-UniRule"/>
</dbReference>
<dbReference type="InterPro" id="IPR017770">
    <property type="entry name" value="RNA3'_term_phos_cyc_type_1"/>
</dbReference>
<proteinExistence type="inferred from homology"/>
<gene>
    <name evidence="5" type="primary">rtcA</name>
    <name evidence="9" type="ORF">SAMN02745121_04193</name>
</gene>
<comment type="subcellular location">
    <subcellularLocation>
        <location evidence="5">Cytoplasm</location>
    </subcellularLocation>
</comment>
<feature type="binding site" evidence="5">
    <location>
        <begin position="287"/>
        <end position="291"/>
    </location>
    <ligand>
        <name>ATP</name>
        <dbReference type="ChEBI" id="CHEBI:30616"/>
    </ligand>
</feature>
<dbReference type="EC" id="6.5.1.4" evidence="5 6"/>
<evidence type="ECO:0000256" key="4">
    <source>
        <dbReference type="ARBA" id="ARBA00024481"/>
    </source>
</evidence>
<dbReference type="NCBIfam" id="NF003246">
    <property type="entry name" value="PRK04204.1-2"/>
    <property type="match status" value="1"/>
</dbReference>
<dbReference type="Pfam" id="PF05189">
    <property type="entry name" value="RTC_insert"/>
    <property type="match status" value="1"/>
</dbReference>
<dbReference type="PIRSF" id="PIRSF005378">
    <property type="entry name" value="RNA3'_term_phos_cycl_euk"/>
    <property type="match status" value="1"/>
</dbReference>
<evidence type="ECO:0000256" key="3">
    <source>
        <dbReference type="ARBA" id="ARBA00022741"/>
    </source>
</evidence>
<dbReference type="GO" id="GO:0005524">
    <property type="term" value="F:ATP binding"/>
    <property type="evidence" value="ECO:0007669"/>
    <property type="project" value="UniProtKB-KW"/>
</dbReference>
<organism evidence="9 10">
    <name type="scientific">Nannocystis exedens</name>
    <dbReference type="NCBI Taxonomy" id="54"/>
    <lineage>
        <taxon>Bacteria</taxon>
        <taxon>Pseudomonadati</taxon>
        <taxon>Myxococcota</taxon>
        <taxon>Polyangia</taxon>
        <taxon>Nannocystales</taxon>
        <taxon>Nannocystaceae</taxon>
        <taxon>Nannocystis</taxon>
    </lineage>
</organism>
<dbReference type="GO" id="GO:0005737">
    <property type="term" value="C:cytoplasm"/>
    <property type="evidence" value="ECO:0007669"/>
    <property type="project" value="UniProtKB-SubCell"/>
</dbReference>
<dbReference type="Proteomes" id="UP000199400">
    <property type="component" value="Unassembled WGS sequence"/>
</dbReference>
<dbReference type="NCBIfam" id="TIGR03399">
    <property type="entry name" value="RNA_3prim_cycl"/>
    <property type="match status" value="1"/>
</dbReference>
<keyword evidence="2 5" id="KW-0436">Ligase</keyword>
<evidence type="ECO:0000256" key="1">
    <source>
        <dbReference type="ARBA" id="ARBA00009206"/>
    </source>
</evidence>
<keyword evidence="5" id="KW-0963">Cytoplasm</keyword>
<dbReference type="STRING" id="54.SAMN02745121_04193"/>
<dbReference type="InterPro" id="IPR013791">
    <property type="entry name" value="RNA3'-term_phos_cycl_insert"/>
</dbReference>
<dbReference type="HAMAP" id="MF_00200">
    <property type="entry name" value="RTC"/>
    <property type="match status" value="1"/>
</dbReference>
<name>A0A1I2ACM1_9BACT</name>
<evidence type="ECO:0000256" key="5">
    <source>
        <dbReference type="HAMAP-Rule" id="MF_00200"/>
    </source>
</evidence>
<evidence type="ECO:0000313" key="10">
    <source>
        <dbReference type="Proteomes" id="UP000199400"/>
    </source>
</evidence>
<feature type="active site" description="Tele-AMP-histidine intermediate" evidence="5">
    <location>
        <position position="312"/>
    </location>
</feature>
<dbReference type="InterPro" id="IPR013792">
    <property type="entry name" value="RNA3'P_cycl/enolpyr_Trfase_a/b"/>
</dbReference>